<evidence type="ECO:0000313" key="4">
    <source>
        <dbReference type="Proteomes" id="UP001140949"/>
    </source>
</evidence>
<dbReference type="InterPro" id="IPR026057">
    <property type="entry name" value="TBL_C"/>
</dbReference>
<proteinExistence type="inferred from homology"/>
<dbReference type="Proteomes" id="UP001140949">
    <property type="component" value="Unassembled WGS sequence"/>
</dbReference>
<evidence type="ECO:0000256" key="1">
    <source>
        <dbReference type="ARBA" id="ARBA00007727"/>
    </source>
</evidence>
<sequence length="133" mass="15158">MPQTRTRNLVLEGGEVGRITATNTLTEPIWDIVKRDLMRIISSSLSRPYRRTRGRRSGTGTFGGLCQEGDAISKKWGGGGEVKTEVSIESAFQRSIETLFDWINKELDTSRTQVIFRTYAPVHFRNYMEMKVL</sequence>
<name>A0AAX6H8R1_IRIPA</name>
<evidence type="ECO:0000313" key="3">
    <source>
        <dbReference type="EMBL" id="KAJ6837058.1"/>
    </source>
</evidence>
<gene>
    <name evidence="3" type="ORF">M6B38_324060</name>
</gene>
<organism evidence="3 4">
    <name type="scientific">Iris pallida</name>
    <name type="common">Sweet iris</name>
    <dbReference type="NCBI Taxonomy" id="29817"/>
    <lineage>
        <taxon>Eukaryota</taxon>
        <taxon>Viridiplantae</taxon>
        <taxon>Streptophyta</taxon>
        <taxon>Embryophyta</taxon>
        <taxon>Tracheophyta</taxon>
        <taxon>Spermatophyta</taxon>
        <taxon>Magnoliopsida</taxon>
        <taxon>Liliopsida</taxon>
        <taxon>Asparagales</taxon>
        <taxon>Iridaceae</taxon>
        <taxon>Iridoideae</taxon>
        <taxon>Irideae</taxon>
        <taxon>Iris</taxon>
    </lineage>
</organism>
<protein>
    <submittedName>
        <fullName evidence="3">Protein trichome birefringence-like 11</fullName>
    </submittedName>
</protein>
<keyword evidence="4" id="KW-1185">Reference proteome</keyword>
<dbReference type="AlphaFoldDB" id="A0AAX6H8R1"/>
<feature type="domain" description="Trichome birefringence-like C-terminal" evidence="2">
    <location>
        <begin position="78"/>
        <end position="126"/>
    </location>
</feature>
<reference evidence="3" key="2">
    <citation type="submission" date="2023-04" db="EMBL/GenBank/DDBJ databases">
        <authorList>
            <person name="Bruccoleri R.E."/>
            <person name="Oakeley E.J."/>
            <person name="Faust A.-M."/>
            <person name="Dessus-Babus S."/>
            <person name="Altorfer M."/>
            <person name="Burckhardt D."/>
            <person name="Oertli M."/>
            <person name="Naumann U."/>
            <person name="Petersen F."/>
            <person name="Wong J."/>
        </authorList>
    </citation>
    <scope>NUCLEOTIDE SEQUENCE</scope>
    <source>
        <strain evidence="3">GSM-AAB239-AS_SAM_17_03QT</strain>
        <tissue evidence="3">Leaf</tissue>
    </source>
</reference>
<dbReference type="Pfam" id="PF13839">
    <property type="entry name" value="PC-Esterase"/>
    <property type="match status" value="1"/>
</dbReference>
<evidence type="ECO:0000259" key="2">
    <source>
        <dbReference type="Pfam" id="PF13839"/>
    </source>
</evidence>
<dbReference type="EMBL" id="JANAVB010011520">
    <property type="protein sequence ID" value="KAJ6837058.1"/>
    <property type="molecule type" value="Genomic_DNA"/>
</dbReference>
<dbReference type="GO" id="GO:0016740">
    <property type="term" value="F:transferase activity"/>
    <property type="evidence" value="ECO:0007669"/>
    <property type="project" value="InterPro"/>
</dbReference>
<comment type="caution">
    <text evidence="3">The sequence shown here is derived from an EMBL/GenBank/DDBJ whole genome shotgun (WGS) entry which is preliminary data.</text>
</comment>
<reference evidence="3" key="1">
    <citation type="journal article" date="2023" name="GigaByte">
        <title>Genome assembly of the bearded iris, Iris pallida Lam.</title>
        <authorList>
            <person name="Bruccoleri R.E."/>
            <person name="Oakeley E.J."/>
            <person name="Faust A.M.E."/>
            <person name="Altorfer M."/>
            <person name="Dessus-Babus S."/>
            <person name="Burckhardt D."/>
            <person name="Oertli M."/>
            <person name="Naumann U."/>
            <person name="Petersen F."/>
            <person name="Wong J."/>
        </authorList>
    </citation>
    <scope>NUCLEOTIDE SEQUENCE</scope>
    <source>
        <strain evidence="3">GSM-AAB239-AS_SAM_17_03QT</strain>
    </source>
</reference>
<comment type="similarity">
    <text evidence="1">Belongs to the PC-esterase family. TBL subfamily.</text>
</comment>
<accession>A0AAX6H8R1</accession>